<protein>
    <submittedName>
        <fullName evidence="2">Uncharacterized protein</fullName>
    </submittedName>
</protein>
<reference evidence="2" key="1">
    <citation type="submission" date="2020-02" db="EMBL/GenBank/DDBJ databases">
        <authorList>
            <person name="Meier V. D."/>
        </authorList>
    </citation>
    <scope>NUCLEOTIDE SEQUENCE</scope>
    <source>
        <strain evidence="2">AVDCRST_MAG02</strain>
    </source>
</reference>
<evidence type="ECO:0000313" key="2">
    <source>
        <dbReference type="EMBL" id="CAA9462340.1"/>
    </source>
</evidence>
<feature type="signal peptide" evidence="1">
    <location>
        <begin position="1"/>
        <end position="21"/>
    </location>
</feature>
<keyword evidence="1" id="KW-0732">Signal</keyword>
<name>A0A6J4R7E2_9ACTN</name>
<gene>
    <name evidence="2" type="ORF">AVDCRST_MAG02-2527</name>
</gene>
<accession>A0A6J4R7E2</accession>
<organism evidence="2">
    <name type="scientific">uncultured Rubrobacteraceae bacterium</name>
    <dbReference type="NCBI Taxonomy" id="349277"/>
    <lineage>
        <taxon>Bacteria</taxon>
        <taxon>Bacillati</taxon>
        <taxon>Actinomycetota</taxon>
        <taxon>Rubrobacteria</taxon>
        <taxon>Rubrobacterales</taxon>
        <taxon>Rubrobacteraceae</taxon>
        <taxon>environmental samples</taxon>
    </lineage>
</organism>
<evidence type="ECO:0000256" key="1">
    <source>
        <dbReference type="SAM" id="SignalP"/>
    </source>
</evidence>
<sequence>MRRIMLLVVVALVMATTMALAGPAFADHAHNLITPGTTVEDVGSGQTEKGCGEPGYHTFHENVHIGTPGTFAFPKSGNVSVVKTENATPCL</sequence>
<dbReference type="EMBL" id="CADCVH010000081">
    <property type="protein sequence ID" value="CAA9462340.1"/>
    <property type="molecule type" value="Genomic_DNA"/>
</dbReference>
<feature type="chain" id="PRO_5038931057" evidence="1">
    <location>
        <begin position="22"/>
        <end position="91"/>
    </location>
</feature>
<proteinExistence type="predicted"/>
<dbReference type="AlphaFoldDB" id="A0A6J4R7E2"/>